<dbReference type="GO" id="GO:0006508">
    <property type="term" value="P:proteolysis"/>
    <property type="evidence" value="ECO:0007669"/>
    <property type="project" value="UniProtKB-KW"/>
</dbReference>
<dbReference type="Proteomes" id="UP000582837">
    <property type="component" value="Unassembled WGS sequence"/>
</dbReference>
<evidence type="ECO:0000313" key="7">
    <source>
        <dbReference type="EMBL" id="MBB6071031.1"/>
    </source>
</evidence>
<evidence type="ECO:0000256" key="4">
    <source>
        <dbReference type="ARBA" id="ARBA00022825"/>
    </source>
</evidence>
<dbReference type="Pfam" id="PF00082">
    <property type="entry name" value="Peptidase_S8"/>
    <property type="match status" value="1"/>
</dbReference>
<keyword evidence="8" id="KW-1185">Reference proteome</keyword>
<dbReference type="AlphaFoldDB" id="A0A841GZ13"/>
<dbReference type="InterPro" id="IPR023828">
    <property type="entry name" value="Peptidase_S8_Ser-AS"/>
</dbReference>
<dbReference type="GO" id="GO:0004252">
    <property type="term" value="F:serine-type endopeptidase activity"/>
    <property type="evidence" value="ECO:0007669"/>
    <property type="project" value="UniProtKB-UniRule"/>
</dbReference>
<accession>A0A841GZ13</accession>
<evidence type="ECO:0000256" key="3">
    <source>
        <dbReference type="ARBA" id="ARBA00022801"/>
    </source>
</evidence>
<evidence type="ECO:0000313" key="8">
    <source>
        <dbReference type="Proteomes" id="UP000582837"/>
    </source>
</evidence>
<feature type="domain" description="Peptidase S8/S53" evidence="6">
    <location>
        <begin position="26"/>
        <end position="249"/>
    </location>
</feature>
<dbReference type="SUPFAM" id="SSF52743">
    <property type="entry name" value="Subtilisin-like"/>
    <property type="match status" value="1"/>
</dbReference>
<sequence length="262" mass="27574">MTGMEMLDEPPVPAAWVRDVLGGATGAGIRVAVIDSGYDRALGDARVLPGISFVDPEDDFALAQNDDDSDVLGHGTACVDLVLRVAPDARVIPVRVFGKVLETSPGTLQAAMLWAMEAGAQVINVSLGTRLESALIPLYAACEKARRAGIIVVAADDNGGGASYPAIFENVIGVCAGRFDSPFDFRFHTGDEMKVEVEAWGVEQPVTWIGGRRVVKHGTSFAAPNVAGIVALILERHPGATLEEVREMLAGFALPNADAPGR</sequence>
<gene>
    <name evidence="7" type="ORF">HNQ61_002653</name>
</gene>
<evidence type="ECO:0000259" key="6">
    <source>
        <dbReference type="Pfam" id="PF00082"/>
    </source>
</evidence>
<reference evidence="7 8" key="1">
    <citation type="submission" date="2020-08" db="EMBL/GenBank/DDBJ databases">
        <title>Genomic Encyclopedia of Type Strains, Phase IV (KMG-IV): sequencing the most valuable type-strain genomes for metagenomic binning, comparative biology and taxonomic classification.</title>
        <authorList>
            <person name="Goeker M."/>
        </authorList>
    </citation>
    <scope>NUCLEOTIDE SEQUENCE [LARGE SCALE GENOMIC DNA]</scope>
    <source>
        <strain evidence="7 8">DSM 29007</strain>
    </source>
</reference>
<feature type="active site" description="Charge relay system" evidence="5">
    <location>
        <position position="74"/>
    </location>
</feature>
<dbReference type="InterPro" id="IPR036852">
    <property type="entry name" value="Peptidase_S8/S53_dom_sf"/>
</dbReference>
<dbReference type="PROSITE" id="PS00138">
    <property type="entry name" value="SUBTILASE_SER"/>
    <property type="match status" value="1"/>
</dbReference>
<name>A0A841GZ13_9BACT</name>
<comment type="similarity">
    <text evidence="1 5">Belongs to the peptidase S8 family.</text>
</comment>
<keyword evidence="3 5" id="KW-0378">Hydrolase</keyword>
<comment type="caution">
    <text evidence="7">The sequence shown here is derived from an EMBL/GenBank/DDBJ whole genome shotgun (WGS) entry which is preliminary data.</text>
</comment>
<dbReference type="PRINTS" id="PR00723">
    <property type="entry name" value="SUBTILISIN"/>
</dbReference>
<dbReference type="InterPro" id="IPR000209">
    <property type="entry name" value="Peptidase_S8/S53_dom"/>
</dbReference>
<keyword evidence="4 5" id="KW-0720">Serine protease</keyword>
<dbReference type="InterPro" id="IPR015500">
    <property type="entry name" value="Peptidase_S8_subtilisin-rel"/>
</dbReference>
<feature type="active site" description="Charge relay system" evidence="5">
    <location>
        <position position="220"/>
    </location>
</feature>
<evidence type="ECO:0000256" key="5">
    <source>
        <dbReference type="PROSITE-ProRule" id="PRU01240"/>
    </source>
</evidence>
<dbReference type="PANTHER" id="PTHR43806:SF11">
    <property type="entry name" value="CEREVISIN-RELATED"/>
    <property type="match status" value="1"/>
</dbReference>
<evidence type="ECO:0000256" key="1">
    <source>
        <dbReference type="ARBA" id="ARBA00011073"/>
    </source>
</evidence>
<dbReference type="PANTHER" id="PTHR43806">
    <property type="entry name" value="PEPTIDASE S8"/>
    <property type="match status" value="1"/>
</dbReference>
<dbReference type="Gene3D" id="3.40.50.200">
    <property type="entry name" value="Peptidase S8/S53 domain"/>
    <property type="match status" value="1"/>
</dbReference>
<dbReference type="PROSITE" id="PS51892">
    <property type="entry name" value="SUBTILASE"/>
    <property type="match status" value="1"/>
</dbReference>
<keyword evidence="2 5" id="KW-0645">Protease</keyword>
<feature type="active site" description="Charge relay system" evidence="5">
    <location>
        <position position="35"/>
    </location>
</feature>
<organism evidence="7 8">
    <name type="scientific">Longimicrobium terrae</name>
    <dbReference type="NCBI Taxonomy" id="1639882"/>
    <lineage>
        <taxon>Bacteria</taxon>
        <taxon>Pseudomonadati</taxon>
        <taxon>Gemmatimonadota</taxon>
        <taxon>Longimicrobiia</taxon>
        <taxon>Longimicrobiales</taxon>
        <taxon>Longimicrobiaceae</taxon>
        <taxon>Longimicrobium</taxon>
    </lineage>
</organism>
<evidence type="ECO:0000256" key="2">
    <source>
        <dbReference type="ARBA" id="ARBA00022670"/>
    </source>
</evidence>
<proteinExistence type="inferred from homology"/>
<dbReference type="InterPro" id="IPR050131">
    <property type="entry name" value="Peptidase_S8_subtilisin-like"/>
</dbReference>
<dbReference type="EMBL" id="JACHIA010000006">
    <property type="protein sequence ID" value="MBB6071031.1"/>
    <property type="molecule type" value="Genomic_DNA"/>
</dbReference>
<protein>
    <submittedName>
        <fullName evidence="7">Subtilisin family serine protease</fullName>
    </submittedName>
</protein>